<proteinExistence type="predicted"/>
<protein>
    <submittedName>
        <fullName evidence="2">TfoX/Sxy family protein</fullName>
    </submittedName>
</protein>
<evidence type="ECO:0000313" key="2">
    <source>
        <dbReference type="EMBL" id="MDE1463453.1"/>
    </source>
</evidence>
<evidence type="ECO:0000313" key="3">
    <source>
        <dbReference type="Proteomes" id="UP001528823"/>
    </source>
</evidence>
<gene>
    <name evidence="2" type="ORF">ORQ98_15940</name>
</gene>
<dbReference type="PANTHER" id="PTHR36121">
    <property type="entry name" value="PROTEIN SXY"/>
    <property type="match status" value="1"/>
</dbReference>
<name>A0ABT5UDB9_9GAMM</name>
<sequence>MTATSVTSTNEFIQTVQQLLKPLGDIGGKQIFGGYGLQVAAKQFAIIRGTTIYFRVDDITRQKYLDKGMQPFSYASTKGIIKVKQYYEAPEELIKYPTLLVKWAKEAVDIVVNKT</sequence>
<dbReference type="SUPFAM" id="SSF159894">
    <property type="entry name" value="YgaC/TfoX-N like"/>
    <property type="match status" value="1"/>
</dbReference>
<dbReference type="EMBL" id="JAPMOU010000020">
    <property type="protein sequence ID" value="MDE1463453.1"/>
    <property type="molecule type" value="Genomic_DNA"/>
</dbReference>
<organism evidence="2 3">
    <name type="scientific">Spartinivicinus poritis</name>
    <dbReference type="NCBI Taxonomy" id="2994640"/>
    <lineage>
        <taxon>Bacteria</taxon>
        <taxon>Pseudomonadati</taxon>
        <taxon>Pseudomonadota</taxon>
        <taxon>Gammaproteobacteria</taxon>
        <taxon>Oceanospirillales</taxon>
        <taxon>Zooshikellaceae</taxon>
        <taxon>Spartinivicinus</taxon>
    </lineage>
</organism>
<dbReference type="Pfam" id="PF04993">
    <property type="entry name" value="TfoX_N"/>
    <property type="match status" value="1"/>
</dbReference>
<reference evidence="2 3" key="1">
    <citation type="submission" date="2022-11" db="EMBL/GenBank/DDBJ databases">
        <title>Spartinivicinus poritis sp. nov., isolated from scleractinian coral Porites lutea.</title>
        <authorList>
            <person name="Zhang G."/>
            <person name="Cai L."/>
            <person name="Wei Q."/>
        </authorList>
    </citation>
    <scope>NUCLEOTIDE SEQUENCE [LARGE SCALE GENOMIC DNA]</scope>
    <source>
        <strain evidence="2 3">A2-2</strain>
    </source>
</reference>
<dbReference type="InterPro" id="IPR007076">
    <property type="entry name" value="TfoX_N"/>
</dbReference>
<keyword evidence="3" id="KW-1185">Reference proteome</keyword>
<dbReference type="Proteomes" id="UP001528823">
    <property type="component" value="Unassembled WGS sequence"/>
</dbReference>
<comment type="caution">
    <text evidence="2">The sequence shown here is derived from an EMBL/GenBank/DDBJ whole genome shotgun (WGS) entry which is preliminary data.</text>
</comment>
<dbReference type="Gene3D" id="3.30.1460.30">
    <property type="entry name" value="YgaC/TfoX-N like chaperone"/>
    <property type="match status" value="1"/>
</dbReference>
<feature type="domain" description="TfoX N-terminal" evidence="1">
    <location>
        <begin position="19"/>
        <end position="109"/>
    </location>
</feature>
<dbReference type="InterPro" id="IPR047525">
    <property type="entry name" value="TfoX-like"/>
</dbReference>
<dbReference type="PANTHER" id="PTHR36121:SF1">
    <property type="entry name" value="PROTEIN SXY"/>
    <property type="match status" value="1"/>
</dbReference>
<accession>A0ABT5UDB9</accession>
<evidence type="ECO:0000259" key="1">
    <source>
        <dbReference type="Pfam" id="PF04993"/>
    </source>
</evidence>
<dbReference type="RefSeq" id="WP_274689790.1">
    <property type="nucleotide sequence ID" value="NZ_JAPMOU010000020.1"/>
</dbReference>